<protein>
    <recommendedName>
        <fullName evidence="4">PEP-CTERM protein-sorting domain-containing protein</fullName>
    </recommendedName>
</protein>
<name>A0A9X2FFM2_9BACT</name>
<feature type="signal peptide" evidence="1">
    <location>
        <begin position="1"/>
        <end position="25"/>
    </location>
</feature>
<dbReference type="RefSeq" id="WP_252855235.1">
    <property type="nucleotide sequence ID" value="NZ_JAMXLR010000089.1"/>
</dbReference>
<proteinExistence type="predicted"/>
<dbReference type="InterPro" id="IPR018247">
    <property type="entry name" value="EF_Hand_1_Ca_BS"/>
</dbReference>
<dbReference type="GO" id="GO:0000272">
    <property type="term" value="P:polysaccharide catabolic process"/>
    <property type="evidence" value="ECO:0007669"/>
    <property type="project" value="InterPro"/>
</dbReference>
<dbReference type="SUPFAM" id="SSF63446">
    <property type="entry name" value="Type I dockerin domain"/>
    <property type="match status" value="1"/>
</dbReference>
<dbReference type="EMBL" id="JAMXLR010000089">
    <property type="protein sequence ID" value="MCO6047122.1"/>
    <property type="molecule type" value="Genomic_DNA"/>
</dbReference>
<dbReference type="Proteomes" id="UP001155241">
    <property type="component" value="Unassembled WGS sequence"/>
</dbReference>
<dbReference type="PROSITE" id="PS00018">
    <property type="entry name" value="EF_HAND_1"/>
    <property type="match status" value="2"/>
</dbReference>
<organism evidence="2 3">
    <name type="scientific">Aeoliella straminimaris</name>
    <dbReference type="NCBI Taxonomy" id="2954799"/>
    <lineage>
        <taxon>Bacteria</taxon>
        <taxon>Pseudomonadati</taxon>
        <taxon>Planctomycetota</taxon>
        <taxon>Planctomycetia</taxon>
        <taxon>Pirellulales</taxon>
        <taxon>Lacipirellulaceae</taxon>
        <taxon>Aeoliella</taxon>
    </lineage>
</organism>
<evidence type="ECO:0000256" key="1">
    <source>
        <dbReference type="SAM" id="SignalP"/>
    </source>
</evidence>
<sequence>MITAARFTAKLAALALLAIPHVAWSQTRTDWIGPEGAEASWTEGASGAGEGSNWQSVGGENFQPDRTFGGVGEYASISNGGIAMIDGADATPVSPAAIRLGEDGGSAGTLVIRNGGSIVVQEASGGQGDGRLANGGAGSGTLVLRDDLGSVSLQQYSQTASSTLVTQLGSAGSFGNPVQVSETIDVNGTLRVEATPSSGFTANTGDSWTIISGAPVSGEFDQILSDPSLLSNPGQAFAVSTANNAVTLSVEQRLVLEVDRFTGATRLMNPAGHSTDVSLINYTLSSGVTPLVSSDANWHSFTDDGAKAGWFEANPTAQNLSELNPEGELTLSSGDEHDFGTPLAADTSAPLGVNRVEVNNVSFNYQLPSGNYVSAAVVPVGRINDLVLVIDPDTGAGTIQNQSAQSLELISYTIGSDAGSLLPGFSGSGLSDWFVANPTATNLSELNTADPLLAGVGDEISLGTVWDTSAGFGDSLSFNYQTPDGSYLTGTVDFGELAEVPTTLVGDYNGDGEVDIADYTVWRNTLGATVAAGAGADGDGSGMIDAGDYQAWKTNFGTSLAASAIGNVSNQAVPEPTAVILALAALTGLSIVRQHQGGVRAAV</sequence>
<evidence type="ECO:0000313" key="3">
    <source>
        <dbReference type="Proteomes" id="UP001155241"/>
    </source>
</evidence>
<accession>A0A9X2FFM2</accession>
<reference evidence="2" key="1">
    <citation type="submission" date="2022-06" db="EMBL/GenBank/DDBJ databases">
        <title>Aeoliella straminimaris, a novel planctomycete from sediments.</title>
        <authorList>
            <person name="Vitorino I.R."/>
            <person name="Lage O.M."/>
        </authorList>
    </citation>
    <scope>NUCLEOTIDE SEQUENCE</scope>
    <source>
        <strain evidence="2">ICT_H6.2</strain>
    </source>
</reference>
<keyword evidence="3" id="KW-1185">Reference proteome</keyword>
<feature type="chain" id="PRO_5040936357" description="PEP-CTERM protein-sorting domain-containing protein" evidence="1">
    <location>
        <begin position="26"/>
        <end position="603"/>
    </location>
</feature>
<keyword evidence="1" id="KW-0732">Signal</keyword>
<dbReference type="InterPro" id="IPR036439">
    <property type="entry name" value="Dockerin_dom_sf"/>
</dbReference>
<gene>
    <name evidence="2" type="ORF">NG895_24760</name>
</gene>
<evidence type="ECO:0000313" key="2">
    <source>
        <dbReference type="EMBL" id="MCO6047122.1"/>
    </source>
</evidence>
<dbReference type="AlphaFoldDB" id="A0A9X2FFM2"/>
<comment type="caution">
    <text evidence="2">The sequence shown here is derived from an EMBL/GenBank/DDBJ whole genome shotgun (WGS) entry which is preliminary data.</text>
</comment>
<evidence type="ECO:0008006" key="4">
    <source>
        <dbReference type="Google" id="ProtNLM"/>
    </source>
</evidence>
<dbReference type="Gene3D" id="1.10.1330.10">
    <property type="entry name" value="Dockerin domain"/>
    <property type="match status" value="1"/>
</dbReference>